<protein>
    <submittedName>
        <fullName evidence="2">Uncharacterized protein</fullName>
    </submittedName>
</protein>
<organism evidence="2 3">
    <name type="scientific">Brassica cretica</name>
    <name type="common">Mustard</name>
    <dbReference type="NCBI Taxonomy" id="69181"/>
    <lineage>
        <taxon>Eukaryota</taxon>
        <taxon>Viridiplantae</taxon>
        <taxon>Streptophyta</taxon>
        <taxon>Embryophyta</taxon>
        <taxon>Tracheophyta</taxon>
        <taxon>Spermatophyta</taxon>
        <taxon>Magnoliopsida</taxon>
        <taxon>eudicotyledons</taxon>
        <taxon>Gunneridae</taxon>
        <taxon>Pentapetalae</taxon>
        <taxon>rosids</taxon>
        <taxon>malvids</taxon>
        <taxon>Brassicales</taxon>
        <taxon>Brassicaceae</taxon>
        <taxon>Brassiceae</taxon>
        <taxon>Brassica</taxon>
    </lineage>
</organism>
<reference evidence="2" key="1">
    <citation type="submission" date="2019-12" db="EMBL/GenBank/DDBJ databases">
        <title>Genome sequencing and annotation of Brassica cretica.</title>
        <authorList>
            <person name="Studholme D.J."/>
            <person name="Sarris P."/>
        </authorList>
    </citation>
    <scope>NUCLEOTIDE SEQUENCE</scope>
    <source>
        <strain evidence="2">PFS-109/04</strain>
        <tissue evidence="2">Leaf</tissue>
    </source>
</reference>
<proteinExistence type="predicted"/>
<dbReference type="Proteomes" id="UP000712600">
    <property type="component" value="Unassembled WGS sequence"/>
</dbReference>
<gene>
    <name evidence="2" type="ORF">F2Q69_00019793</name>
</gene>
<comment type="caution">
    <text evidence="2">The sequence shown here is derived from an EMBL/GenBank/DDBJ whole genome shotgun (WGS) entry which is preliminary data.</text>
</comment>
<keyword evidence="1" id="KW-0472">Membrane</keyword>
<dbReference type="EMBL" id="QGKX02001290">
    <property type="protein sequence ID" value="KAF3539767.1"/>
    <property type="molecule type" value="Genomic_DNA"/>
</dbReference>
<feature type="transmembrane region" description="Helical" evidence="1">
    <location>
        <begin position="98"/>
        <end position="121"/>
    </location>
</feature>
<accession>A0A8S9QC98</accession>
<sequence>MRATSNYSRDEGEINNTAREVLKRGRRSLFVVPADFFSGNLDLWCSGFLSGINGFDSVVWPAYVLVSPILRPAFGCRAHAFLFGVDCRLLALGFDGGGLYRMLLVLLFFVPSLFQLIPALIGSTTVFNWNSIGSGVRFWL</sequence>
<name>A0A8S9QC98_BRACR</name>
<evidence type="ECO:0000313" key="2">
    <source>
        <dbReference type="EMBL" id="KAF3539767.1"/>
    </source>
</evidence>
<evidence type="ECO:0000256" key="1">
    <source>
        <dbReference type="SAM" id="Phobius"/>
    </source>
</evidence>
<keyword evidence="1" id="KW-0812">Transmembrane</keyword>
<dbReference type="AlphaFoldDB" id="A0A8S9QC98"/>
<evidence type="ECO:0000313" key="3">
    <source>
        <dbReference type="Proteomes" id="UP000712600"/>
    </source>
</evidence>
<keyword evidence="1" id="KW-1133">Transmembrane helix</keyword>